<dbReference type="GO" id="GO:0008080">
    <property type="term" value="F:N-acetyltransferase activity"/>
    <property type="evidence" value="ECO:0007669"/>
    <property type="project" value="InterPro"/>
</dbReference>
<comment type="caution">
    <text evidence="5">The sequence shown here is derived from an EMBL/GenBank/DDBJ whole genome shotgun (WGS) entry which is preliminary data.</text>
</comment>
<evidence type="ECO:0000259" key="4">
    <source>
        <dbReference type="Pfam" id="PF13302"/>
    </source>
</evidence>
<dbReference type="InterPro" id="IPR000182">
    <property type="entry name" value="GNAT_dom"/>
</dbReference>
<reference evidence="5" key="1">
    <citation type="submission" date="2021-12" db="EMBL/GenBank/DDBJ databases">
        <title>Convergent genome expansion in fungi linked to evolution of root-endophyte symbiosis.</title>
        <authorList>
            <consortium name="DOE Joint Genome Institute"/>
            <person name="Ke Y.-H."/>
            <person name="Bonito G."/>
            <person name="Liao H.-L."/>
            <person name="Looney B."/>
            <person name="Rojas-Flechas A."/>
            <person name="Nash J."/>
            <person name="Hameed K."/>
            <person name="Schadt C."/>
            <person name="Martin F."/>
            <person name="Crous P.W."/>
            <person name="Miettinen O."/>
            <person name="Magnuson J.K."/>
            <person name="Labbe J."/>
            <person name="Jacobson D."/>
            <person name="Doktycz M.J."/>
            <person name="Veneault-Fourrey C."/>
            <person name="Kuo A."/>
            <person name="Mondo S."/>
            <person name="Calhoun S."/>
            <person name="Riley R."/>
            <person name="Ohm R."/>
            <person name="LaButti K."/>
            <person name="Andreopoulos B."/>
            <person name="Pangilinan J."/>
            <person name="Nolan M."/>
            <person name="Tritt A."/>
            <person name="Clum A."/>
            <person name="Lipzen A."/>
            <person name="Daum C."/>
            <person name="Barry K."/>
            <person name="Grigoriev I.V."/>
            <person name="Vilgalys R."/>
        </authorList>
    </citation>
    <scope>NUCLEOTIDE SEQUENCE</scope>
    <source>
        <strain evidence="5">PMI_201</strain>
    </source>
</reference>
<dbReference type="AlphaFoldDB" id="A0AAD4KJD9"/>
<dbReference type="GeneID" id="70240201"/>
<dbReference type="PANTHER" id="PTHR13256:SF16">
    <property type="entry name" value="ALPHA_BETA-TUBULIN-N-ACETYLTRANSFERASE 9"/>
    <property type="match status" value="1"/>
</dbReference>
<dbReference type="PANTHER" id="PTHR13256">
    <property type="entry name" value="N-ACETYLTRANSFERASE 9"/>
    <property type="match status" value="1"/>
</dbReference>
<evidence type="ECO:0000313" key="6">
    <source>
        <dbReference type="Proteomes" id="UP001201262"/>
    </source>
</evidence>
<dbReference type="Pfam" id="PF13302">
    <property type="entry name" value="Acetyltransf_3"/>
    <property type="match status" value="1"/>
</dbReference>
<dbReference type="SUPFAM" id="SSF55729">
    <property type="entry name" value="Acyl-CoA N-acyltransferases (Nat)"/>
    <property type="match status" value="1"/>
</dbReference>
<proteinExistence type="inferred from homology"/>
<keyword evidence="3" id="KW-0012">Acyltransferase</keyword>
<dbReference type="RefSeq" id="XP_046069376.1">
    <property type="nucleotide sequence ID" value="XM_046209914.1"/>
</dbReference>
<comment type="similarity">
    <text evidence="1">Belongs to the acetyltransferase family. GNAT subfamily.</text>
</comment>
<keyword evidence="2" id="KW-0808">Transferase</keyword>
<dbReference type="InterPro" id="IPR039135">
    <property type="entry name" value="NAT9-like"/>
</dbReference>
<evidence type="ECO:0000256" key="1">
    <source>
        <dbReference type="ARBA" id="ARBA00009342"/>
    </source>
</evidence>
<dbReference type="EMBL" id="JAJTJA010000009">
    <property type="protein sequence ID" value="KAH8693706.1"/>
    <property type="molecule type" value="Genomic_DNA"/>
</dbReference>
<evidence type="ECO:0000313" key="5">
    <source>
        <dbReference type="EMBL" id="KAH8693706.1"/>
    </source>
</evidence>
<accession>A0AAD4KJD9</accession>
<gene>
    <name evidence="5" type="ORF">BGW36DRAFT_209474</name>
</gene>
<evidence type="ECO:0000256" key="3">
    <source>
        <dbReference type="ARBA" id="ARBA00023315"/>
    </source>
</evidence>
<organism evidence="5 6">
    <name type="scientific">Talaromyces proteolyticus</name>
    <dbReference type="NCBI Taxonomy" id="1131652"/>
    <lineage>
        <taxon>Eukaryota</taxon>
        <taxon>Fungi</taxon>
        <taxon>Dikarya</taxon>
        <taxon>Ascomycota</taxon>
        <taxon>Pezizomycotina</taxon>
        <taxon>Eurotiomycetes</taxon>
        <taxon>Eurotiomycetidae</taxon>
        <taxon>Eurotiales</taxon>
        <taxon>Trichocomaceae</taxon>
        <taxon>Talaromyces</taxon>
        <taxon>Talaromyces sect. Bacilispori</taxon>
    </lineage>
</organism>
<keyword evidence="6" id="KW-1185">Reference proteome</keyword>
<name>A0AAD4KJD9_9EURO</name>
<sequence>MLINATTALSTSSTLLVPYLPHHVPRYHEWMKNEEIQQATASEPLSLEEEYSMQKSWREDADKLTFIVCLALPLASGSGSGSSESEVIRLSDQFDGPERMVGDVNLFLRIDEEEEGDGGKIVGELELMIAERQNQGKGYGRAALLVFLRYIVEHENGIVAEFLRTEKRAAAAAATQTNKLDYLSVKIGQTNIRSVRLFESLGFVRVADEPNYFGEVELRRAGLVKAGVEEMCTRFAVRGYRQLEYRAERES</sequence>
<dbReference type="InterPro" id="IPR016181">
    <property type="entry name" value="Acyl_CoA_acyltransferase"/>
</dbReference>
<feature type="domain" description="N-acetyltransferase" evidence="4">
    <location>
        <begin position="15"/>
        <end position="204"/>
    </location>
</feature>
<protein>
    <submittedName>
        <fullName evidence="5">GNAT domain-containing protein</fullName>
    </submittedName>
</protein>
<dbReference type="Proteomes" id="UP001201262">
    <property type="component" value="Unassembled WGS sequence"/>
</dbReference>
<dbReference type="Gene3D" id="3.40.630.30">
    <property type="match status" value="1"/>
</dbReference>
<evidence type="ECO:0000256" key="2">
    <source>
        <dbReference type="ARBA" id="ARBA00022679"/>
    </source>
</evidence>